<evidence type="ECO:0000313" key="8">
    <source>
        <dbReference type="EMBL" id="EQB11418.1"/>
    </source>
</evidence>
<dbReference type="GO" id="GO:0046872">
    <property type="term" value="F:metal ion binding"/>
    <property type="evidence" value="ECO:0007669"/>
    <property type="project" value="UniProtKB-KW"/>
</dbReference>
<comment type="cofactor">
    <cofactor evidence="1">
        <name>a divalent metal cation</name>
        <dbReference type="ChEBI" id="CHEBI:60240"/>
    </cofactor>
</comment>
<dbReference type="PATRIC" id="fig|1331060.3.peg.4602"/>
<dbReference type="PANTHER" id="PTHR30502">
    <property type="entry name" value="2-KETO-3-DEOXY-L-RHAMNONATE ALDOLASE"/>
    <property type="match status" value="1"/>
</dbReference>
<dbReference type="InterPro" id="IPR040442">
    <property type="entry name" value="Pyrv_kinase-like_dom_sf"/>
</dbReference>
<feature type="domain" description="HpcH/HpaI aldolase/citrate lyase" evidence="7">
    <location>
        <begin position="19"/>
        <end position="244"/>
    </location>
</feature>
<dbReference type="GO" id="GO:0005737">
    <property type="term" value="C:cytoplasm"/>
    <property type="evidence" value="ECO:0007669"/>
    <property type="project" value="TreeGrafter"/>
</dbReference>
<dbReference type="InterPro" id="IPR050251">
    <property type="entry name" value="HpcH-HpaI_aldolase"/>
</dbReference>
<gene>
    <name evidence="8" type="ORF">RLDS_23735</name>
</gene>
<keyword evidence="3" id="KW-0479">Metal-binding</keyword>
<dbReference type="eggNOG" id="COG3836">
    <property type="taxonomic scope" value="Bacteria"/>
</dbReference>
<dbReference type="Proteomes" id="UP000015531">
    <property type="component" value="Unassembled WGS sequence"/>
</dbReference>
<comment type="similarity">
    <text evidence="2">Belongs to the HpcH/HpaI aldolase family.</text>
</comment>
<organism evidence="8 9">
    <name type="scientific">Sphingobium lactosutens DS20</name>
    <dbReference type="NCBI Taxonomy" id="1331060"/>
    <lineage>
        <taxon>Bacteria</taxon>
        <taxon>Pseudomonadati</taxon>
        <taxon>Pseudomonadota</taxon>
        <taxon>Alphaproteobacteria</taxon>
        <taxon>Sphingomonadales</taxon>
        <taxon>Sphingomonadaceae</taxon>
        <taxon>Sphingobium</taxon>
    </lineage>
</organism>
<dbReference type="Pfam" id="PF03328">
    <property type="entry name" value="HpcH_HpaI"/>
    <property type="match status" value="1"/>
</dbReference>
<evidence type="ECO:0000313" key="9">
    <source>
        <dbReference type="Proteomes" id="UP000015531"/>
    </source>
</evidence>
<evidence type="ECO:0000256" key="3">
    <source>
        <dbReference type="ARBA" id="ARBA00022723"/>
    </source>
</evidence>
<dbReference type="FunFam" id="3.20.20.60:FF:000004">
    <property type="entry name" value="5-keto-4-deoxy-D-glucarate aldolase"/>
    <property type="match status" value="1"/>
</dbReference>
<name>T0HH14_9SPHN</name>
<evidence type="ECO:0000256" key="1">
    <source>
        <dbReference type="ARBA" id="ARBA00001968"/>
    </source>
</evidence>
<evidence type="ECO:0000256" key="6">
    <source>
        <dbReference type="ARBA" id="ARBA00045074"/>
    </source>
</evidence>
<evidence type="ECO:0000259" key="7">
    <source>
        <dbReference type="Pfam" id="PF03328"/>
    </source>
</evidence>
<dbReference type="InterPro" id="IPR005000">
    <property type="entry name" value="Aldolase/citrate-lyase_domain"/>
</dbReference>
<reference evidence="8 9" key="1">
    <citation type="journal article" date="2013" name="Genome Announc.">
        <title>Draft Genome Sequence of Sphingobium lactosutens Strain DS20T, Isolated from a Hexachlorocyclohexane Dumpsite.</title>
        <authorList>
            <person name="Kumar R."/>
            <person name="Dwivedi V."/>
            <person name="Negi V."/>
            <person name="Khurana J.P."/>
            <person name="Lal R."/>
        </authorList>
    </citation>
    <scope>NUCLEOTIDE SEQUENCE [LARGE SCALE GENOMIC DNA]</scope>
    <source>
        <strain evidence="8 9">DS20</strain>
    </source>
</reference>
<proteinExistence type="inferred from homology"/>
<comment type="catalytic activity">
    <reaction evidence="6">
        <text>D-glyceraldehyde + pyruvate = 2-dehydro-3-deoxy-L-galactonate</text>
        <dbReference type="Rhea" id="RHEA:80055"/>
        <dbReference type="ChEBI" id="CHEBI:15361"/>
        <dbReference type="ChEBI" id="CHEBI:17378"/>
        <dbReference type="ChEBI" id="CHEBI:75545"/>
    </reaction>
</comment>
<keyword evidence="5" id="KW-0670">Pyruvate</keyword>
<dbReference type="AlphaFoldDB" id="T0HH14"/>
<keyword evidence="9" id="KW-1185">Reference proteome</keyword>
<evidence type="ECO:0000256" key="5">
    <source>
        <dbReference type="ARBA" id="ARBA00023317"/>
    </source>
</evidence>
<dbReference type="Gene3D" id="3.20.20.60">
    <property type="entry name" value="Phosphoenolpyruvate-binding domains"/>
    <property type="match status" value="1"/>
</dbReference>
<comment type="caution">
    <text evidence="8">The sequence shown here is derived from an EMBL/GenBank/DDBJ whole genome shotgun (WGS) entry which is preliminary data.</text>
</comment>
<dbReference type="OrthoDB" id="9802624at2"/>
<sequence>MTALVPNRFKAALAGPNVQLGLWQALASPVTAEICATAGFDWLLFDGEHGLNTMPGLQAQLQAVAPYPAHAVARVPVGEAWVIKQYLDVGFQTLLIPFVESAEQAKALVRAIKYGPEGIRGVAAGLTRAGRWGTIPDYLANGEKELCLIVQIESVAGLEALNEILTVDGIDAVFIGPADLSAAYGHLGNTDHPEMAARIRDGLTRIAESGKAAGTLALTSLAFDAAVECGARFIAVGTDVGLLARGSADLRDRFGGSVPQVGAAKPAGY</sequence>
<dbReference type="RefSeq" id="WP_021228205.1">
    <property type="nucleotide sequence ID" value="NZ_ATDP01000107.1"/>
</dbReference>
<dbReference type="InterPro" id="IPR015813">
    <property type="entry name" value="Pyrv/PenolPyrv_kinase-like_dom"/>
</dbReference>
<evidence type="ECO:0000256" key="4">
    <source>
        <dbReference type="ARBA" id="ARBA00023239"/>
    </source>
</evidence>
<protein>
    <recommendedName>
        <fullName evidence="7">HpcH/HpaI aldolase/citrate lyase domain-containing protein</fullName>
    </recommendedName>
</protein>
<evidence type="ECO:0000256" key="2">
    <source>
        <dbReference type="ARBA" id="ARBA00005568"/>
    </source>
</evidence>
<dbReference type="GO" id="GO:0016832">
    <property type="term" value="F:aldehyde-lyase activity"/>
    <property type="evidence" value="ECO:0007669"/>
    <property type="project" value="TreeGrafter"/>
</dbReference>
<dbReference type="SUPFAM" id="SSF51621">
    <property type="entry name" value="Phosphoenolpyruvate/pyruvate domain"/>
    <property type="match status" value="1"/>
</dbReference>
<accession>T0HH14</accession>
<dbReference type="PANTHER" id="PTHR30502:SF4">
    <property type="entry name" value="5-KETO-4-DEOXY-D-GLUCARATE ALDOLASE"/>
    <property type="match status" value="1"/>
</dbReference>
<dbReference type="EMBL" id="ATDP01000107">
    <property type="protein sequence ID" value="EQB11418.1"/>
    <property type="molecule type" value="Genomic_DNA"/>
</dbReference>
<keyword evidence="4" id="KW-0456">Lyase</keyword>